<dbReference type="SUPFAM" id="SSF53448">
    <property type="entry name" value="Nucleotide-diphospho-sugar transferases"/>
    <property type="match status" value="1"/>
</dbReference>
<feature type="domain" description="Glycosyltransferase 2-like" evidence="8">
    <location>
        <begin position="26"/>
        <end position="187"/>
    </location>
</feature>
<dbReference type="InterPro" id="IPR029044">
    <property type="entry name" value="Nucleotide-diphossugar_trans"/>
</dbReference>
<evidence type="ECO:0000256" key="7">
    <source>
        <dbReference type="ARBA" id="ARBA00023136"/>
    </source>
</evidence>
<dbReference type="GO" id="GO:0005886">
    <property type="term" value="C:plasma membrane"/>
    <property type="evidence" value="ECO:0007669"/>
    <property type="project" value="TreeGrafter"/>
</dbReference>
<name>A0A0D6P4B5_9PROT</name>
<dbReference type="Gene3D" id="3.90.550.10">
    <property type="entry name" value="Spore Coat Polysaccharide Biosynthesis Protein SpsA, Chain A"/>
    <property type="match status" value="1"/>
</dbReference>
<keyword evidence="3 9" id="KW-0808">Transferase</keyword>
<protein>
    <submittedName>
        <fullName evidence="9">Glycosyl transferase</fullName>
    </submittedName>
</protein>
<gene>
    <name evidence="9" type="ORF">Asru_0045_39</name>
</gene>
<evidence type="ECO:0000259" key="8">
    <source>
        <dbReference type="Pfam" id="PF00535"/>
    </source>
</evidence>
<evidence type="ECO:0000256" key="3">
    <source>
        <dbReference type="ARBA" id="ARBA00022679"/>
    </source>
</evidence>
<evidence type="ECO:0000256" key="2">
    <source>
        <dbReference type="ARBA" id="ARBA00022676"/>
    </source>
</evidence>
<dbReference type="PANTHER" id="PTHR48090:SF3">
    <property type="entry name" value="UNDECAPRENYL-PHOSPHATE 4-DEOXY-4-FORMAMIDO-L-ARABINOSE TRANSFERASE"/>
    <property type="match status" value="1"/>
</dbReference>
<keyword evidence="1" id="KW-1003">Cell membrane</keyword>
<dbReference type="Proteomes" id="UP000032680">
    <property type="component" value="Unassembled WGS sequence"/>
</dbReference>
<reference evidence="9 10" key="1">
    <citation type="submission" date="2012-11" db="EMBL/GenBank/DDBJ databases">
        <title>Whole genome sequence of Acidisphaera rubrifaciens HS-AP3.</title>
        <authorList>
            <person name="Azuma Y."/>
            <person name="Higashiura N."/>
            <person name="Hirakawa H."/>
            <person name="Matsushita K."/>
        </authorList>
    </citation>
    <scope>NUCLEOTIDE SEQUENCE [LARGE SCALE GENOMIC DNA]</scope>
    <source>
        <strain evidence="9 10">HS-AP3</strain>
    </source>
</reference>
<dbReference type="RefSeq" id="WP_241771065.1">
    <property type="nucleotide sequence ID" value="NZ_BANB01000045.1"/>
</dbReference>
<keyword evidence="10" id="KW-1185">Reference proteome</keyword>
<sequence>MPDYLEALSPETVVLPSPPGITVDLTVVVAAYNEAGNIGPLIAEIAGVLRPRFAFEIICVDDGSTDATLAEAAALGEAVPELRIVRHSDRAGQSAAICTGIALARGGLVATIDGDGQNDPADIPALVDCARQAGAALVTGVRTVRHDRLSKRVASRLANAVRAGVLRDGCPDTGCGLKVFPRRAFERLPQFDGMHRYLPALFRARGAAVILRPVSHRPRVRGVSKYGNLERAALGAVDLLGVLWLTRRSRSPERVFEQR</sequence>
<keyword evidence="5" id="KW-0448">Lipopolysaccharide biosynthesis</keyword>
<dbReference type="Pfam" id="PF00535">
    <property type="entry name" value="Glycos_transf_2"/>
    <property type="match status" value="1"/>
</dbReference>
<dbReference type="PANTHER" id="PTHR48090">
    <property type="entry name" value="UNDECAPRENYL-PHOSPHATE 4-DEOXY-4-FORMAMIDO-L-ARABINOSE TRANSFERASE-RELATED"/>
    <property type="match status" value="1"/>
</dbReference>
<dbReference type="EMBL" id="BANB01000045">
    <property type="protein sequence ID" value="GAN76048.1"/>
    <property type="molecule type" value="Genomic_DNA"/>
</dbReference>
<dbReference type="CDD" id="cd04179">
    <property type="entry name" value="DPM_DPG-synthase_like"/>
    <property type="match status" value="1"/>
</dbReference>
<keyword evidence="4" id="KW-0812">Transmembrane</keyword>
<evidence type="ECO:0000256" key="1">
    <source>
        <dbReference type="ARBA" id="ARBA00022475"/>
    </source>
</evidence>
<evidence type="ECO:0000256" key="4">
    <source>
        <dbReference type="ARBA" id="ARBA00022692"/>
    </source>
</evidence>
<accession>A0A0D6P4B5</accession>
<evidence type="ECO:0000313" key="9">
    <source>
        <dbReference type="EMBL" id="GAN76048.1"/>
    </source>
</evidence>
<dbReference type="InterPro" id="IPR050256">
    <property type="entry name" value="Glycosyltransferase_2"/>
</dbReference>
<dbReference type="GO" id="GO:0009103">
    <property type="term" value="P:lipopolysaccharide biosynthetic process"/>
    <property type="evidence" value="ECO:0007669"/>
    <property type="project" value="UniProtKB-KW"/>
</dbReference>
<dbReference type="InterPro" id="IPR001173">
    <property type="entry name" value="Glyco_trans_2-like"/>
</dbReference>
<keyword evidence="2" id="KW-0328">Glycosyltransferase</keyword>
<dbReference type="FunFam" id="3.90.550.10:FF:000170">
    <property type="entry name" value="Dolichol-phosphate mannosyltransferase"/>
    <property type="match status" value="1"/>
</dbReference>
<evidence type="ECO:0000256" key="5">
    <source>
        <dbReference type="ARBA" id="ARBA00022985"/>
    </source>
</evidence>
<evidence type="ECO:0000313" key="10">
    <source>
        <dbReference type="Proteomes" id="UP000032680"/>
    </source>
</evidence>
<dbReference type="GO" id="GO:0099621">
    <property type="term" value="F:undecaprenyl-phosphate 4-deoxy-4-formamido-L-arabinose transferase activity"/>
    <property type="evidence" value="ECO:0007669"/>
    <property type="project" value="TreeGrafter"/>
</dbReference>
<dbReference type="AlphaFoldDB" id="A0A0D6P4B5"/>
<proteinExistence type="predicted"/>
<keyword evidence="6" id="KW-1133">Transmembrane helix</keyword>
<keyword evidence="7" id="KW-0472">Membrane</keyword>
<organism evidence="9 10">
    <name type="scientific">Acidisphaera rubrifaciens HS-AP3</name>
    <dbReference type="NCBI Taxonomy" id="1231350"/>
    <lineage>
        <taxon>Bacteria</taxon>
        <taxon>Pseudomonadati</taxon>
        <taxon>Pseudomonadota</taxon>
        <taxon>Alphaproteobacteria</taxon>
        <taxon>Acetobacterales</taxon>
        <taxon>Acetobacteraceae</taxon>
        <taxon>Acidisphaera</taxon>
    </lineage>
</organism>
<comment type="caution">
    <text evidence="9">The sequence shown here is derived from an EMBL/GenBank/DDBJ whole genome shotgun (WGS) entry which is preliminary data.</text>
</comment>
<evidence type="ECO:0000256" key="6">
    <source>
        <dbReference type="ARBA" id="ARBA00022989"/>
    </source>
</evidence>